<evidence type="ECO:0000313" key="2">
    <source>
        <dbReference type="Proteomes" id="UP000077115"/>
    </source>
</evidence>
<sequence length="242" mass="26545">MQNVYDYEADESEEATLSDLSTAAYISSHWVPSDAESKLKADVVIFNIEPMPAWSVSGNTRFATDFVTPDVKTLVAQVFLISKLKCSKGHNTFQDVLAICHVYRLNEHVLYTETSSELAEAEVREWTATVLSNLSVQKVYVVGLDLTGYAPGVVASGLTIPKEFNPYQLKIGNLYSGNWAACVSMALVKGLSTLGLLLPKSDGVLHKAVLGLESCHDLLHKFPIDTMFEDSNHIIPSTALYV</sequence>
<proteinExistence type="predicted"/>
<dbReference type="Proteomes" id="UP000077115">
    <property type="component" value="Unassembled WGS sequence"/>
</dbReference>
<name>A0A177WYJ9_BATDL</name>
<accession>A0A177WYJ9</accession>
<dbReference type="AlphaFoldDB" id="A0A177WYJ9"/>
<gene>
    <name evidence="1" type="ORF">BDEG_28350</name>
</gene>
<dbReference type="EMBL" id="DS022315">
    <property type="protein sequence ID" value="OAJ45189.1"/>
    <property type="molecule type" value="Genomic_DNA"/>
</dbReference>
<organism evidence="1 2">
    <name type="scientific">Batrachochytrium dendrobatidis (strain JEL423)</name>
    <dbReference type="NCBI Taxonomy" id="403673"/>
    <lineage>
        <taxon>Eukaryota</taxon>
        <taxon>Fungi</taxon>
        <taxon>Fungi incertae sedis</taxon>
        <taxon>Chytridiomycota</taxon>
        <taxon>Chytridiomycota incertae sedis</taxon>
        <taxon>Chytridiomycetes</taxon>
        <taxon>Rhizophydiales</taxon>
        <taxon>Rhizophydiales incertae sedis</taxon>
        <taxon>Batrachochytrium</taxon>
    </lineage>
</organism>
<dbReference type="VEuPathDB" id="FungiDB:BDEG_28350"/>
<reference evidence="1 2" key="2">
    <citation type="submission" date="2016-05" db="EMBL/GenBank/DDBJ databases">
        <title>Lineage-specific infection strategies underlie the spectrum of fungal disease in amphibians.</title>
        <authorList>
            <person name="Cuomo C.A."/>
            <person name="Farrer R.A."/>
            <person name="James T."/>
            <person name="Longcore J."/>
            <person name="Birren B."/>
        </authorList>
    </citation>
    <scope>NUCLEOTIDE SEQUENCE [LARGE SCALE GENOMIC DNA]</scope>
    <source>
        <strain evidence="1 2">JEL423</strain>
    </source>
</reference>
<protein>
    <submittedName>
        <fullName evidence="1">Uncharacterized protein</fullName>
    </submittedName>
</protein>
<reference evidence="1 2" key="1">
    <citation type="submission" date="2006-10" db="EMBL/GenBank/DDBJ databases">
        <title>The Genome Sequence of Batrachochytrium dendrobatidis JEL423.</title>
        <authorList>
            <consortium name="The Broad Institute Genome Sequencing Platform"/>
            <person name="Birren B."/>
            <person name="Lander E."/>
            <person name="Galagan J."/>
            <person name="Cuomo C."/>
            <person name="Devon K."/>
            <person name="Jaffe D."/>
            <person name="Butler J."/>
            <person name="Alvarez P."/>
            <person name="Gnerre S."/>
            <person name="Grabherr M."/>
            <person name="Kleber M."/>
            <person name="Mauceli E."/>
            <person name="Brockman W."/>
            <person name="Young S."/>
            <person name="LaButti K."/>
            <person name="Sykes S."/>
            <person name="DeCaprio D."/>
            <person name="Crawford M."/>
            <person name="Koehrsen M."/>
            <person name="Engels R."/>
            <person name="Montgomery P."/>
            <person name="Pearson M."/>
            <person name="Howarth C."/>
            <person name="Larson L."/>
            <person name="White J."/>
            <person name="O'Leary S."/>
            <person name="Kodira C."/>
            <person name="Zeng Q."/>
            <person name="Yandava C."/>
            <person name="Alvarado L."/>
            <person name="Longcore J."/>
            <person name="James T."/>
        </authorList>
    </citation>
    <scope>NUCLEOTIDE SEQUENCE [LARGE SCALE GENOMIC DNA]</scope>
    <source>
        <strain evidence="1 2">JEL423</strain>
    </source>
</reference>
<evidence type="ECO:0000313" key="1">
    <source>
        <dbReference type="EMBL" id="OAJ45189.1"/>
    </source>
</evidence>